<protein>
    <submittedName>
        <fullName evidence="2">Uncharacterized protein</fullName>
    </submittedName>
</protein>
<feature type="compositionally biased region" description="Basic and acidic residues" evidence="1">
    <location>
        <begin position="117"/>
        <end position="126"/>
    </location>
</feature>
<sequence>MSCRHLNSSVSTTSFRNLANAASLSLALMSTYTLPTSGFVLKIFSIRTFARKPVPPVMRKFLAPRNSATPIPPPAAPGGSPCAGSTKDGSGGGGLDEPAAVAEDDDEQHATAPPPCRRLDDDDSSGRRRPRRRRDPSAAPKPGRTARERFTQELPIGPRARGRKEMQVRAWWCARVSSPARARLRFAAG</sequence>
<feature type="region of interest" description="Disordered" evidence="1">
    <location>
        <begin position="65"/>
        <end position="167"/>
    </location>
</feature>
<name>C4J442_MAIZE</name>
<organism evidence="2">
    <name type="scientific">Zea mays</name>
    <name type="common">Maize</name>
    <dbReference type="NCBI Taxonomy" id="4577"/>
    <lineage>
        <taxon>Eukaryota</taxon>
        <taxon>Viridiplantae</taxon>
        <taxon>Streptophyta</taxon>
        <taxon>Embryophyta</taxon>
        <taxon>Tracheophyta</taxon>
        <taxon>Spermatophyta</taxon>
        <taxon>Magnoliopsida</taxon>
        <taxon>Liliopsida</taxon>
        <taxon>Poales</taxon>
        <taxon>Poaceae</taxon>
        <taxon>PACMAD clade</taxon>
        <taxon>Panicoideae</taxon>
        <taxon>Andropogonodae</taxon>
        <taxon>Andropogoneae</taxon>
        <taxon>Tripsacinae</taxon>
        <taxon>Zea</taxon>
    </lineage>
</organism>
<evidence type="ECO:0000256" key="1">
    <source>
        <dbReference type="SAM" id="MobiDB-lite"/>
    </source>
</evidence>
<reference evidence="2" key="2">
    <citation type="submission" date="2012-06" db="EMBL/GenBank/DDBJ databases">
        <authorList>
            <person name="Yu Y."/>
            <person name="Currie J."/>
            <person name="Lomeli R."/>
            <person name="Angelova A."/>
            <person name="Collura K."/>
            <person name="Wissotski M."/>
            <person name="Campos D."/>
            <person name="Kudrna D."/>
            <person name="Golser W."/>
            <person name="Ashely E."/>
            <person name="Descour A."/>
            <person name="Fernandes J."/>
            <person name="Soderlund C."/>
            <person name="Walbot V."/>
        </authorList>
    </citation>
    <scope>NUCLEOTIDE SEQUENCE</scope>
    <source>
        <strain evidence="2">B73</strain>
    </source>
</reference>
<reference evidence="2" key="1">
    <citation type="journal article" date="2009" name="PLoS Genet.">
        <title>Sequencing, mapping, and analysis of 27,455 maize full-length cDNAs.</title>
        <authorList>
            <person name="Soderlund C."/>
            <person name="Descour A."/>
            <person name="Kudrna D."/>
            <person name="Bomhoff M."/>
            <person name="Boyd L."/>
            <person name="Currie J."/>
            <person name="Angelova A."/>
            <person name="Collura K."/>
            <person name="Wissotski M."/>
            <person name="Ashley E."/>
            <person name="Morrow D."/>
            <person name="Fernandes J."/>
            <person name="Walbot V."/>
            <person name="Yu Y."/>
        </authorList>
    </citation>
    <scope>NUCLEOTIDE SEQUENCE</scope>
    <source>
        <strain evidence="2">B73</strain>
    </source>
</reference>
<evidence type="ECO:0000313" key="2">
    <source>
        <dbReference type="EMBL" id="ACR35942.1"/>
    </source>
</evidence>
<accession>C4J442</accession>
<dbReference type="AlphaFoldDB" id="C4J442"/>
<dbReference type="EMBL" id="BT085589">
    <property type="protein sequence ID" value="ACR35942.1"/>
    <property type="molecule type" value="mRNA"/>
</dbReference>
<proteinExistence type="evidence at transcript level"/>